<evidence type="ECO:0000256" key="1">
    <source>
        <dbReference type="ARBA" id="ARBA00000632"/>
    </source>
</evidence>
<keyword evidence="7" id="KW-0472">Membrane</keyword>
<dbReference type="InterPro" id="IPR023346">
    <property type="entry name" value="Lysozyme-like_dom_sf"/>
</dbReference>
<keyword evidence="3 6" id="KW-0081">Bacteriolytic enzyme</keyword>
<comment type="similarity">
    <text evidence="6">Belongs to the glycosyl hydrolase 24 family.</text>
</comment>
<comment type="caution">
    <text evidence="9">The sequence shown here is derived from an EMBL/GenBank/DDBJ whole genome shotgun (WGS) entry which is preliminary data.</text>
</comment>
<reference evidence="10 11" key="1">
    <citation type="journal article" date="2019" name="Vet. Microbiol.">
        <title>Genetic characterization of susceptible and multi-drug resistant Mannheimia haemolytica isolated from high-risk stocker calves prior to and after antimicrobial metaphylaxis.</title>
        <authorList>
            <person name="Snyder E.R."/>
            <person name="Alvarez-Narvaez S."/>
            <person name="Credille B.C."/>
        </authorList>
    </citation>
    <scope>NUCLEOTIDE SEQUENCE [LARGE SCALE GENOMIC DNA]</scope>
    <source>
        <strain evidence="9 10">UGA-R5-128-1</strain>
        <strain evidence="8 11">UGA-R7-163-1</strain>
    </source>
</reference>
<dbReference type="Proteomes" id="UP000318394">
    <property type="component" value="Unassembled WGS sequence"/>
</dbReference>
<evidence type="ECO:0000256" key="7">
    <source>
        <dbReference type="SAM" id="Phobius"/>
    </source>
</evidence>
<evidence type="ECO:0000256" key="3">
    <source>
        <dbReference type="ARBA" id="ARBA00022638"/>
    </source>
</evidence>
<dbReference type="SUPFAM" id="SSF53955">
    <property type="entry name" value="Lysozyme-like"/>
    <property type="match status" value="1"/>
</dbReference>
<proteinExistence type="inferred from homology"/>
<keyword evidence="7" id="KW-1133">Transmembrane helix</keyword>
<dbReference type="PANTHER" id="PTHR38107">
    <property type="match status" value="1"/>
</dbReference>
<evidence type="ECO:0000256" key="5">
    <source>
        <dbReference type="ARBA" id="ARBA00023295"/>
    </source>
</evidence>
<dbReference type="PANTHER" id="PTHR38107:SF4">
    <property type="entry name" value="LYSOZYME"/>
    <property type="match status" value="1"/>
</dbReference>
<evidence type="ECO:0000313" key="9">
    <source>
        <dbReference type="EMBL" id="TRB72834.1"/>
    </source>
</evidence>
<keyword evidence="5 6" id="KW-0326">Glycosidase</keyword>
<dbReference type="RefSeq" id="WP_006250099.1">
    <property type="nucleotide sequence ID" value="NZ_CP011098.1"/>
</dbReference>
<evidence type="ECO:0000313" key="11">
    <source>
        <dbReference type="Proteomes" id="UP000318394"/>
    </source>
</evidence>
<keyword evidence="11" id="KW-1185">Reference proteome</keyword>
<dbReference type="EMBL" id="VAJI01000031">
    <property type="protein sequence ID" value="TRB35336.1"/>
    <property type="molecule type" value="Genomic_DNA"/>
</dbReference>
<dbReference type="Pfam" id="PF00959">
    <property type="entry name" value="Phage_lysozyme"/>
    <property type="match status" value="1"/>
</dbReference>
<name>A0A249A1N8_MANHA</name>
<dbReference type="GO" id="GO:0016998">
    <property type="term" value="P:cell wall macromolecule catabolic process"/>
    <property type="evidence" value="ECO:0007669"/>
    <property type="project" value="InterPro"/>
</dbReference>
<dbReference type="Gene3D" id="1.10.530.40">
    <property type="match status" value="1"/>
</dbReference>
<dbReference type="SMR" id="A0A249A1N8"/>
<dbReference type="AlphaFoldDB" id="A0A249A1N8"/>
<dbReference type="Proteomes" id="UP000315164">
    <property type="component" value="Unassembled WGS sequence"/>
</dbReference>
<dbReference type="GO" id="GO:0031640">
    <property type="term" value="P:killing of cells of another organism"/>
    <property type="evidence" value="ECO:0007669"/>
    <property type="project" value="UniProtKB-KW"/>
</dbReference>
<dbReference type="KEGG" id="mhay:VK67_05895"/>
<evidence type="ECO:0000256" key="6">
    <source>
        <dbReference type="RuleBase" id="RU003788"/>
    </source>
</evidence>
<organism evidence="9 10">
    <name type="scientific">Mannheimia haemolytica</name>
    <name type="common">Pasteurella haemolytica</name>
    <dbReference type="NCBI Taxonomy" id="75985"/>
    <lineage>
        <taxon>Bacteria</taxon>
        <taxon>Pseudomonadati</taxon>
        <taxon>Pseudomonadota</taxon>
        <taxon>Gammaproteobacteria</taxon>
        <taxon>Pasteurellales</taxon>
        <taxon>Pasteurellaceae</taxon>
        <taxon>Mannheimia</taxon>
    </lineage>
</organism>
<keyword evidence="4 6" id="KW-0378">Hydrolase</keyword>
<comment type="catalytic activity">
    <reaction evidence="1 6">
        <text>Hydrolysis of (1-&gt;4)-beta-linkages between N-acetylmuramic acid and N-acetyl-D-glucosamine residues in a peptidoglycan and between N-acetyl-D-glucosamine residues in chitodextrins.</text>
        <dbReference type="EC" id="3.2.1.17"/>
    </reaction>
</comment>
<feature type="transmembrane region" description="Helical" evidence="7">
    <location>
        <begin position="7"/>
        <end position="24"/>
    </location>
</feature>
<dbReference type="GO" id="GO:0003796">
    <property type="term" value="F:lysozyme activity"/>
    <property type="evidence" value="ECO:0007669"/>
    <property type="project" value="UniProtKB-EC"/>
</dbReference>
<dbReference type="InterPro" id="IPR002196">
    <property type="entry name" value="Glyco_hydro_24"/>
</dbReference>
<dbReference type="GO" id="GO:0009253">
    <property type="term" value="P:peptidoglycan catabolic process"/>
    <property type="evidence" value="ECO:0007669"/>
    <property type="project" value="InterPro"/>
</dbReference>
<dbReference type="HAMAP" id="MF_04110">
    <property type="entry name" value="ENDOLYSIN_T4"/>
    <property type="match status" value="1"/>
</dbReference>
<dbReference type="EC" id="3.2.1.17" evidence="6"/>
<keyword evidence="2 6" id="KW-0929">Antimicrobial</keyword>
<gene>
    <name evidence="9" type="ORF">FEA53_11170</name>
    <name evidence="8" type="ORF">FEB89_11325</name>
</gene>
<dbReference type="GeneID" id="67369144"/>
<dbReference type="EMBL" id="VAJB01000030">
    <property type="protein sequence ID" value="TRB72834.1"/>
    <property type="molecule type" value="Genomic_DNA"/>
</dbReference>
<evidence type="ECO:0000256" key="2">
    <source>
        <dbReference type="ARBA" id="ARBA00022529"/>
    </source>
</evidence>
<evidence type="ECO:0000313" key="8">
    <source>
        <dbReference type="EMBL" id="TRB35336.1"/>
    </source>
</evidence>
<protein>
    <recommendedName>
        <fullName evidence="6">Lysozyme</fullName>
        <ecNumber evidence="6">3.2.1.17</ecNumber>
    </recommendedName>
</protein>
<evidence type="ECO:0000256" key="4">
    <source>
        <dbReference type="ARBA" id="ARBA00022801"/>
    </source>
</evidence>
<sequence>MSKSLKYGSGIVCGIAAIITLVQYQHPEIRTNQAGLEIIGNAEGCRRDPYKCPADVITVGIGSTEFGGEKIDPNRIYSDKEIAERWAKDLKIAESCVNRHFNGKDMNDNQFSGMTSAVFNMGCYNMRFYRNKQGQYVQTTIHKLAVNKQFEEMCHRLPDFIRASGKVLNGLVIRREKEKALCLTGLVAR</sequence>
<dbReference type="InterPro" id="IPR023347">
    <property type="entry name" value="Lysozyme_dom_sf"/>
</dbReference>
<dbReference type="GO" id="GO:0042742">
    <property type="term" value="P:defense response to bacterium"/>
    <property type="evidence" value="ECO:0007669"/>
    <property type="project" value="UniProtKB-KW"/>
</dbReference>
<dbReference type="OrthoDB" id="8141296at2"/>
<accession>A0A249A1N8</accession>
<dbReference type="CDD" id="cd16901">
    <property type="entry name" value="lyz_P1"/>
    <property type="match status" value="1"/>
</dbReference>
<evidence type="ECO:0000313" key="10">
    <source>
        <dbReference type="Proteomes" id="UP000315164"/>
    </source>
</evidence>
<keyword evidence="7" id="KW-0812">Transmembrane</keyword>
<dbReference type="InterPro" id="IPR051018">
    <property type="entry name" value="Bacteriophage_GH24"/>
</dbReference>
<dbReference type="KEGG" id="mhaq:WC39_05380"/>
<dbReference type="InterPro" id="IPR034690">
    <property type="entry name" value="Endolysin_T4_type"/>
</dbReference>